<dbReference type="Proteomes" id="UP001215712">
    <property type="component" value="Unassembled WGS sequence"/>
</dbReference>
<dbReference type="AlphaFoldDB" id="A0AAD6HJP0"/>
<reference evidence="1" key="1">
    <citation type="journal article" date="2023" name="IMA Fungus">
        <title>Comparative genomic study of the Penicillium genus elucidates a diverse pangenome and 15 lateral gene transfer events.</title>
        <authorList>
            <person name="Petersen C."/>
            <person name="Sorensen T."/>
            <person name="Nielsen M.R."/>
            <person name="Sondergaard T.E."/>
            <person name="Sorensen J.L."/>
            <person name="Fitzpatrick D.A."/>
            <person name="Frisvad J.C."/>
            <person name="Nielsen K.L."/>
        </authorList>
    </citation>
    <scope>NUCLEOTIDE SEQUENCE</scope>
    <source>
        <strain evidence="1">IBT 17514</strain>
    </source>
</reference>
<proteinExistence type="predicted"/>
<accession>A0AAD6HJP0</accession>
<sequence length="298" mass="33799">MLPRLNPLYSGDRTSGKYLVDSQNSICRRNPAWELVDTLLLGGIKTWKGFELHQTLIPDQEVGESNDDQRLETLNSFLELIFCLCFKSLPFPTLQQFLGQDIDECSLRGLNLVSPLLQSLKLSPTERAEFRSWLRYSPSTEKLEFMHHREIQLKEPSLKPSSTNPSYEEIKNAFISAIPTGASCSFVNNEEMISHPSQSSKSLSKIKGDVVSYLKQGQVLDTLWHLPYGSVHARIGFVLDSDTNYVRGNDDSQHGPPPVIASLGFSEDNCLVWPFNFQLTHIPRRFSHASPQTKNFKR</sequence>
<evidence type="ECO:0000313" key="2">
    <source>
        <dbReference type="Proteomes" id="UP001215712"/>
    </source>
</evidence>
<comment type="caution">
    <text evidence="1">The sequence shown here is derived from an EMBL/GenBank/DDBJ whole genome shotgun (WGS) entry which is preliminary data.</text>
</comment>
<dbReference type="EMBL" id="JAQJAN010000009">
    <property type="protein sequence ID" value="KAJ5720097.1"/>
    <property type="molecule type" value="Genomic_DNA"/>
</dbReference>
<gene>
    <name evidence="1" type="ORF">N7493_006975</name>
</gene>
<evidence type="ECO:0000313" key="1">
    <source>
        <dbReference type="EMBL" id="KAJ5720097.1"/>
    </source>
</evidence>
<organism evidence="1 2">
    <name type="scientific">Penicillium malachiteum</name>
    <dbReference type="NCBI Taxonomy" id="1324776"/>
    <lineage>
        <taxon>Eukaryota</taxon>
        <taxon>Fungi</taxon>
        <taxon>Dikarya</taxon>
        <taxon>Ascomycota</taxon>
        <taxon>Pezizomycotina</taxon>
        <taxon>Eurotiomycetes</taxon>
        <taxon>Eurotiomycetidae</taxon>
        <taxon>Eurotiales</taxon>
        <taxon>Aspergillaceae</taxon>
        <taxon>Penicillium</taxon>
    </lineage>
</organism>
<name>A0AAD6HJP0_9EURO</name>
<protein>
    <submittedName>
        <fullName evidence="1">Uncharacterized protein</fullName>
    </submittedName>
</protein>
<keyword evidence="2" id="KW-1185">Reference proteome</keyword>
<reference evidence="1" key="2">
    <citation type="submission" date="2023-01" db="EMBL/GenBank/DDBJ databases">
        <authorList>
            <person name="Petersen C."/>
        </authorList>
    </citation>
    <scope>NUCLEOTIDE SEQUENCE</scope>
    <source>
        <strain evidence="1">IBT 17514</strain>
    </source>
</reference>